<name>A0A7G5C417_9BACL</name>
<protein>
    <submittedName>
        <fullName evidence="2">Acyl carrier protein</fullName>
    </submittedName>
</protein>
<dbReference type="Proteomes" id="UP000515679">
    <property type="component" value="Chromosome"/>
</dbReference>
<dbReference type="InterPro" id="IPR036736">
    <property type="entry name" value="ACP-like_sf"/>
</dbReference>
<evidence type="ECO:0000259" key="1">
    <source>
        <dbReference type="PROSITE" id="PS50075"/>
    </source>
</evidence>
<dbReference type="AlphaFoldDB" id="A0A7G5C417"/>
<evidence type="ECO:0000313" key="3">
    <source>
        <dbReference type="Proteomes" id="UP000515679"/>
    </source>
</evidence>
<organism evidence="2 3">
    <name type="scientific">Cohnella cholangitidis</name>
    <dbReference type="NCBI Taxonomy" id="2598458"/>
    <lineage>
        <taxon>Bacteria</taxon>
        <taxon>Bacillati</taxon>
        <taxon>Bacillota</taxon>
        <taxon>Bacilli</taxon>
        <taxon>Bacillales</taxon>
        <taxon>Paenibacillaceae</taxon>
        <taxon>Cohnella</taxon>
    </lineage>
</organism>
<gene>
    <name evidence="2" type="ORF">FPL14_24325</name>
</gene>
<dbReference type="InterPro" id="IPR009081">
    <property type="entry name" value="PP-bd_ACP"/>
</dbReference>
<keyword evidence="3" id="KW-1185">Reference proteome</keyword>
<dbReference type="Pfam" id="PF00550">
    <property type="entry name" value="PP-binding"/>
    <property type="match status" value="1"/>
</dbReference>
<dbReference type="KEGG" id="cchl:FPL14_24325"/>
<dbReference type="EMBL" id="CP041969">
    <property type="protein sequence ID" value="QMV43951.1"/>
    <property type="molecule type" value="Genomic_DNA"/>
</dbReference>
<accession>A0A7G5C417</accession>
<reference evidence="2 3" key="1">
    <citation type="submission" date="2019-07" db="EMBL/GenBank/DDBJ databases">
        <authorList>
            <person name="Kim J.K."/>
            <person name="Cheong H.-M."/>
            <person name="Choi Y."/>
            <person name="Hwang K.J."/>
            <person name="Lee S."/>
            <person name="Choi C."/>
        </authorList>
    </citation>
    <scope>NUCLEOTIDE SEQUENCE [LARGE SCALE GENOMIC DNA]</scope>
    <source>
        <strain evidence="2 3">KS 22</strain>
    </source>
</reference>
<dbReference type="SUPFAM" id="SSF47336">
    <property type="entry name" value="ACP-like"/>
    <property type="match status" value="1"/>
</dbReference>
<evidence type="ECO:0000313" key="2">
    <source>
        <dbReference type="EMBL" id="QMV43951.1"/>
    </source>
</evidence>
<sequence length="86" mass="10088">MEQREILELLRNAITERLRIEVPDKLNESDRIYEDLNIDSIVVLQLLVYIEEIFEVSIPEEDVDPKVFKTIGSLGLFIQSLIRMKV</sequence>
<proteinExistence type="predicted"/>
<dbReference type="Gene3D" id="1.10.1200.10">
    <property type="entry name" value="ACP-like"/>
    <property type="match status" value="1"/>
</dbReference>
<dbReference type="PROSITE" id="PS50075">
    <property type="entry name" value="CARRIER"/>
    <property type="match status" value="1"/>
</dbReference>
<dbReference type="RefSeq" id="WP_182300184.1">
    <property type="nucleotide sequence ID" value="NZ_CP041969.1"/>
</dbReference>
<feature type="domain" description="Carrier" evidence="1">
    <location>
        <begin position="4"/>
        <end position="82"/>
    </location>
</feature>